<feature type="compositionally biased region" description="Pro residues" evidence="1">
    <location>
        <begin position="40"/>
        <end position="70"/>
    </location>
</feature>
<gene>
    <name evidence="2" type="ORF">SCHPADRAFT_909082</name>
</gene>
<name>A0A0H2RSN9_9AGAM</name>
<evidence type="ECO:0000256" key="1">
    <source>
        <dbReference type="SAM" id="MobiDB-lite"/>
    </source>
</evidence>
<keyword evidence="3" id="KW-1185">Reference proteome</keyword>
<evidence type="ECO:0000313" key="3">
    <source>
        <dbReference type="Proteomes" id="UP000053477"/>
    </source>
</evidence>
<dbReference type="InParanoid" id="A0A0H2RSN9"/>
<dbReference type="Proteomes" id="UP000053477">
    <property type="component" value="Unassembled WGS sequence"/>
</dbReference>
<feature type="region of interest" description="Disordered" evidence="1">
    <location>
        <begin position="30"/>
        <end position="86"/>
    </location>
</feature>
<accession>A0A0H2RSN9</accession>
<protein>
    <submittedName>
        <fullName evidence="2">Uncharacterized protein</fullName>
    </submittedName>
</protein>
<sequence length="117" mass="12599">MSFGVGWKGVQVSPKARTSFVQIKLTPLTSNLQPPISNFQPPPPSFPVSPPPPSFPVSPPPPSQPSPLQPPSHASHHNPHDHPKFRIEYMSKHQLISSLSMSHPSSSACCVSHSLAS</sequence>
<evidence type="ECO:0000313" key="2">
    <source>
        <dbReference type="EMBL" id="KLO07871.1"/>
    </source>
</evidence>
<dbReference type="AlphaFoldDB" id="A0A0H2RSN9"/>
<dbReference type="EMBL" id="KQ086116">
    <property type="protein sequence ID" value="KLO07871.1"/>
    <property type="molecule type" value="Genomic_DNA"/>
</dbReference>
<proteinExistence type="predicted"/>
<reference evidence="2 3" key="1">
    <citation type="submission" date="2015-04" db="EMBL/GenBank/DDBJ databases">
        <title>Complete genome sequence of Schizopora paradoxa KUC8140, a cosmopolitan wood degrader in East Asia.</title>
        <authorList>
            <consortium name="DOE Joint Genome Institute"/>
            <person name="Min B."/>
            <person name="Park H."/>
            <person name="Jang Y."/>
            <person name="Kim J.-J."/>
            <person name="Kim K.H."/>
            <person name="Pangilinan J."/>
            <person name="Lipzen A."/>
            <person name="Riley R."/>
            <person name="Grigoriev I.V."/>
            <person name="Spatafora J.W."/>
            <person name="Choi I.-G."/>
        </authorList>
    </citation>
    <scope>NUCLEOTIDE SEQUENCE [LARGE SCALE GENOMIC DNA]</scope>
    <source>
        <strain evidence="2 3">KUC8140</strain>
    </source>
</reference>
<organism evidence="2 3">
    <name type="scientific">Schizopora paradoxa</name>
    <dbReference type="NCBI Taxonomy" id="27342"/>
    <lineage>
        <taxon>Eukaryota</taxon>
        <taxon>Fungi</taxon>
        <taxon>Dikarya</taxon>
        <taxon>Basidiomycota</taxon>
        <taxon>Agaricomycotina</taxon>
        <taxon>Agaricomycetes</taxon>
        <taxon>Hymenochaetales</taxon>
        <taxon>Schizoporaceae</taxon>
        <taxon>Schizopora</taxon>
    </lineage>
</organism>